<dbReference type="Pfam" id="PF14273">
    <property type="entry name" value="DUF4360"/>
    <property type="match status" value="1"/>
</dbReference>
<dbReference type="Proteomes" id="UP001501102">
    <property type="component" value="Unassembled WGS sequence"/>
</dbReference>
<gene>
    <name evidence="1" type="ORF">GCM10020221_19850</name>
</gene>
<accession>A0ABN3WSD7</accession>
<evidence type="ECO:0000313" key="1">
    <source>
        <dbReference type="EMBL" id="GAA2923862.1"/>
    </source>
</evidence>
<reference evidence="1 2" key="1">
    <citation type="journal article" date="2019" name="Int. J. Syst. Evol. Microbiol.">
        <title>The Global Catalogue of Microorganisms (GCM) 10K type strain sequencing project: providing services to taxonomists for standard genome sequencing and annotation.</title>
        <authorList>
            <consortium name="The Broad Institute Genomics Platform"/>
            <consortium name="The Broad Institute Genome Sequencing Center for Infectious Disease"/>
            <person name="Wu L."/>
            <person name="Ma J."/>
        </authorList>
    </citation>
    <scope>NUCLEOTIDE SEQUENCE [LARGE SCALE GENOMIC DNA]</scope>
    <source>
        <strain evidence="1 2">JCM 4087</strain>
    </source>
</reference>
<sequence length="227" mass="23789">MEAVGDEREGSMFGGMTMAMALAAALLSPGAATEERPPPGSVRIEPAVVSGSGCAVWPTTSVAVAPDNSGFTMSFGSSPVQVGVGSKPGDARKNCQFAMDVQVPKGFTYAVTGKEHTGYAHLAKGASGQLTVGHYFEGVSGRSSRTYRFTGPYDDAWLASDFDDIGINTYAPCGERRYLVLTTELRVDAGTSDPATTTSVLGLNDMDPGGTATARYRLAWQRCPAVR</sequence>
<dbReference type="PANTHER" id="PTHR38847">
    <property type="match status" value="1"/>
</dbReference>
<comment type="caution">
    <text evidence="1">The sequence shown here is derived from an EMBL/GenBank/DDBJ whole genome shotgun (WGS) entry which is preliminary data.</text>
</comment>
<name>A0ABN3WSD7_STRTU</name>
<protein>
    <submittedName>
        <fullName evidence="1">DUF4360 domain-containing protein</fullName>
    </submittedName>
</protein>
<dbReference type="InterPro" id="IPR025649">
    <property type="entry name" value="DUF4360"/>
</dbReference>
<proteinExistence type="predicted"/>
<evidence type="ECO:0000313" key="2">
    <source>
        <dbReference type="Proteomes" id="UP001501102"/>
    </source>
</evidence>
<dbReference type="EMBL" id="BAAAXZ010000076">
    <property type="protein sequence ID" value="GAA2923862.1"/>
    <property type="molecule type" value="Genomic_DNA"/>
</dbReference>
<dbReference type="PANTHER" id="PTHR38847:SF1">
    <property type="entry name" value="PSEUDOURIDINE SYNTHASE RSUA_RLUA-LIKE DOMAIN-CONTAINING PROTEIN"/>
    <property type="match status" value="1"/>
</dbReference>
<organism evidence="1 2">
    <name type="scientific">Streptomyces thioluteus</name>
    <dbReference type="NCBI Taxonomy" id="66431"/>
    <lineage>
        <taxon>Bacteria</taxon>
        <taxon>Bacillati</taxon>
        <taxon>Actinomycetota</taxon>
        <taxon>Actinomycetes</taxon>
        <taxon>Kitasatosporales</taxon>
        <taxon>Streptomycetaceae</taxon>
        <taxon>Streptomyces</taxon>
    </lineage>
</organism>
<keyword evidence="2" id="KW-1185">Reference proteome</keyword>